<gene>
    <name evidence="2" type="ORF">FPB0191_01626</name>
</gene>
<dbReference type="AlphaFoldDB" id="A0A0A7S3Q0"/>
<dbReference type="Proteomes" id="UP000030901">
    <property type="component" value="Chromosome"/>
</dbReference>
<evidence type="ECO:0000256" key="1">
    <source>
        <dbReference type="SAM" id="SignalP"/>
    </source>
</evidence>
<proteinExistence type="predicted"/>
<accession>A0A0A7S3Q0</accession>
<reference evidence="2 3" key="1">
    <citation type="journal article" date="2014" name="Appl. Environ. Microbiol.">
        <title>Gut symbionts from distinct hosts exhibit genotoxic activity via divergent colibactin biosynthetic pathways.</title>
        <authorList>
            <person name="Engel P."/>
            <person name="Vizcaino M.I."/>
            <person name="Crawford J.M."/>
        </authorList>
    </citation>
    <scope>NUCLEOTIDE SEQUENCE [LARGE SCALE GENOMIC DNA]</scope>
    <source>
        <strain evidence="2 3">PEB0191</strain>
    </source>
</reference>
<dbReference type="KEGG" id="fpp:FPB0191_01626"/>
<feature type="chain" id="PRO_5002046718" evidence="1">
    <location>
        <begin position="21"/>
        <end position="322"/>
    </location>
</feature>
<sequence>MKKSIYIAVIINLLIFNSYAEQFNVADDYKGKSNIPSMDIIQLEKDCRKTIDFWQMTNSERERIRENCPINQIAFYFENLYKTINNKKNIYSSEKLDLIIEKTTSAKIINNIKYPIKALNLSIFNKTNFIDKITLAKSYYDVEGYYWLINQYYYISDSGDIYTLSVKDIDGNVEPIFWKHYQIDKENLHFKLSELLIDNGYKYEIIYPDHFKILEGSLEESNYEVDKLKTCYQKEYSTRCSIDSYRFYHNILSQKLEKLKEKNINNKQSIEIIDKEINKICLSITEPDDHFEAENFTFTITKCLTEQLNKRIEKIDEILESR</sequence>
<dbReference type="RefSeq" id="WP_039105216.1">
    <property type="nucleotide sequence ID" value="NZ_CP009056.1"/>
</dbReference>
<feature type="signal peptide" evidence="1">
    <location>
        <begin position="1"/>
        <end position="20"/>
    </location>
</feature>
<protein>
    <submittedName>
        <fullName evidence="2">Uncharacterized protein</fullName>
    </submittedName>
</protein>
<keyword evidence="3" id="KW-1185">Reference proteome</keyword>
<evidence type="ECO:0000313" key="3">
    <source>
        <dbReference type="Proteomes" id="UP000030901"/>
    </source>
</evidence>
<keyword evidence="1" id="KW-0732">Signal</keyword>
<organism evidence="2 3">
    <name type="scientific">Frischella perrara</name>
    <dbReference type="NCBI Taxonomy" id="1267021"/>
    <lineage>
        <taxon>Bacteria</taxon>
        <taxon>Pseudomonadati</taxon>
        <taxon>Pseudomonadota</taxon>
        <taxon>Gammaproteobacteria</taxon>
        <taxon>Orbales</taxon>
        <taxon>Orbaceae</taxon>
        <taxon>Frischella</taxon>
    </lineage>
</organism>
<name>A0A0A7S3Q0_FRIPE</name>
<evidence type="ECO:0000313" key="2">
    <source>
        <dbReference type="EMBL" id="AJA45442.1"/>
    </source>
</evidence>
<dbReference type="EMBL" id="CP009056">
    <property type="protein sequence ID" value="AJA45442.1"/>
    <property type="molecule type" value="Genomic_DNA"/>
</dbReference>
<dbReference type="OrthoDB" id="7058269at2"/>
<dbReference type="STRING" id="1267021.FPB0191_01626"/>
<dbReference type="HOGENOM" id="CLU_803523_0_0_6"/>